<sequence>MSQYIIYFHQQWVGEHSDEWFAERGALCNAVVSDMRDAGVLVFAGGVHEDMDAAFTADASSGTPVISDGPFAPAEQYIGGLTIIDVADVDDAKRWAGRIAEACGWPQEVRRVS</sequence>
<evidence type="ECO:0000259" key="2">
    <source>
        <dbReference type="Pfam" id="PF03795"/>
    </source>
</evidence>
<dbReference type="OrthoDB" id="3212458at2"/>
<keyword evidence="4" id="KW-1185">Reference proteome</keyword>
<comment type="caution">
    <text evidence="3">The sequence shown here is derived from an EMBL/GenBank/DDBJ whole genome shotgun (WGS) entry which is preliminary data.</text>
</comment>
<gene>
    <name evidence="3" type="ORF">RL72_02751</name>
</gene>
<evidence type="ECO:0000256" key="1">
    <source>
        <dbReference type="ARBA" id="ARBA00007689"/>
    </source>
</evidence>
<protein>
    <submittedName>
        <fullName evidence="3">YCII-related domain protein</fullName>
    </submittedName>
</protein>
<evidence type="ECO:0000313" key="4">
    <source>
        <dbReference type="Proteomes" id="UP000033448"/>
    </source>
</evidence>
<dbReference type="InterPro" id="IPR011008">
    <property type="entry name" value="Dimeric_a/b-barrel"/>
</dbReference>
<evidence type="ECO:0000313" key="3">
    <source>
        <dbReference type="EMBL" id="KJL20825.1"/>
    </source>
</evidence>
<dbReference type="PATRIC" id="fig|582680.7.peg.2807"/>
<dbReference type="Proteomes" id="UP000033448">
    <property type="component" value="Unassembled WGS sequence"/>
</dbReference>
<dbReference type="RefSeq" id="WP_045251413.1">
    <property type="nucleotide sequence ID" value="NZ_FNGQ01000006.1"/>
</dbReference>
<dbReference type="AlphaFoldDB" id="A0A0F0KL10"/>
<comment type="similarity">
    <text evidence="1">Belongs to the YciI family.</text>
</comment>
<proteinExistence type="inferred from homology"/>
<dbReference type="InterPro" id="IPR005545">
    <property type="entry name" value="YCII"/>
</dbReference>
<accession>A0A0F0KL10</accession>
<feature type="domain" description="YCII-related" evidence="2">
    <location>
        <begin position="28"/>
        <end position="99"/>
    </location>
</feature>
<dbReference type="Gene3D" id="3.30.70.1060">
    <property type="entry name" value="Dimeric alpha+beta barrel"/>
    <property type="match status" value="1"/>
</dbReference>
<organism evidence="3 4">
    <name type="scientific">Microbacterium azadirachtae</name>
    <dbReference type="NCBI Taxonomy" id="582680"/>
    <lineage>
        <taxon>Bacteria</taxon>
        <taxon>Bacillati</taxon>
        <taxon>Actinomycetota</taxon>
        <taxon>Actinomycetes</taxon>
        <taxon>Micrococcales</taxon>
        <taxon>Microbacteriaceae</taxon>
        <taxon>Microbacterium</taxon>
    </lineage>
</organism>
<dbReference type="EMBL" id="JYIT01000082">
    <property type="protein sequence ID" value="KJL20825.1"/>
    <property type="molecule type" value="Genomic_DNA"/>
</dbReference>
<dbReference type="SUPFAM" id="SSF54909">
    <property type="entry name" value="Dimeric alpha+beta barrel"/>
    <property type="match status" value="1"/>
</dbReference>
<dbReference type="Pfam" id="PF03795">
    <property type="entry name" value="YCII"/>
    <property type="match status" value="1"/>
</dbReference>
<reference evidence="3 4" key="1">
    <citation type="submission" date="2015-02" db="EMBL/GenBank/DDBJ databases">
        <title>Draft genome sequences of ten Microbacterium spp. with emphasis on heavy metal contaminated environments.</title>
        <authorList>
            <person name="Corretto E."/>
        </authorList>
    </citation>
    <scope>NUCLEOTIDE SEQUENCE [LARGE SCALE GENOMIC DNA]</scope>
    <source>
        <strain evidence="3 4">DSM 23848</strain>
    </source>
</reference>
<name>A0A0F0KL10_9MICO</name>